<dbReference type="InterPro" id="IPR001163">
    <property type="entry name" value="Sm_dom_euk/arc"/>
</dbReference>
<dbReference type="CDD" id="cd01721">
    <property type="entry name" value="Sm_D3"/>
    <property type="match status" value="1"/>
</dbReference>
<dbReference type="RefSeq" id="XP_001713244.1">
    <property type="nucleotide sequence ID" value="XM_001713192.1"/>
</dbReference>
<name>Q9AW42_GUITH</name>
<evidence type="ECO:0000256" key="7">
    <source>
        <dbReference type="ARBA" id="ARBA00023242"/>
    </source>
</evidence>
<comment type="subcellular location">
    <subcellularLocation>
        <location evidence="2">Cytoplasm</location>
        <location evidence="2">Cytosol</location>
    </subcellularLocation>
    <subcellularLocation>
        <location evidence="1 9">Nucleus</location>
    </subcellularLocation>
</comment>
<dbReference type="Proteomes" id="UP000242167">
    <property type="component" value="Nucleomorph 2"/>
</dbReference>
<reference evidence="11 12" key="1">
    <citation type="journal article" date="2001" name="Nature">
        <title>The highly reduced genome of an enslaved algal nucleus.</title>
        <authorList>
            <person name="Douglas S."/>
            <person name="Zauner S."/>
            <person name="Fraunholz M."/>
            <person name="Beaton M."/>
            <person name="Penny S."/>
            <person name="Deng L."/>
            <person name="Wu X."/>
            <person name="Reith M."/>
            <person name="Cavalier-Smith T."/>
            <person name="Maier U."/>
        </authorList>
    </citation>
    <scope>NUCLEOTIDE SEQUENCE [LARGE SCALE GENOMIC DNA]</scope>
</reference>
<evidence type="ECO:0000256" key="1">
    <source>
        <dbReference type="ARBA" id="ARBA00004123"/>
    </source>
</evidence>
<accession>Q9AW42</accession>
<evidence type="ECO:0000256" key="8">
    <source>
        <dbReference type="ARBA" id="ARBA00023274"/>
    </source>
</evidence>
<dbReference type="PANTHER" id="PTHR23338">
    <property type="entry name" value="SMALL NUCLEAR RIBONUCLEOPROTEIN SM"/>
    <property type="match status" value="1"/>
</dbReference>
<dbReference type="InterPro" id="IPR010920">
    <property type="entry name" value="LSM_dom_sf"/>
</dbReference>
<dbReference type="PIR" id="H90108">
    <property type="entry name" value="H90108"/>
</dbReference>
<proteinExistence type="inferred from homology"/>
<dbReference type="SMART" id="SM00651">
    <property type="entry name" value="Sm"/>
    <property type="match status" value="1"/>
</dbReference>
<dbReference type="SUPFAM" id="SSF50182">
    <property type="entry name" value="Sm-like ribonucleoproteins"/>
    <property type="match status" value="1"/>
</dbReference>
<dbReference type="InterPro" id="IPR047575">
    <property type="entry name" value="Sm"/>
</dbReference>
<dbReference type="GO" id="GO:0005681">
    <property type="term" value="C:spliceosomal complex"/>
    <property type="evidence" value="ECO:0007669"/>
    <property type="project" value="InterPro"/>
</dbReference>
<evidence type="ECO:0000256" key="6">
    <source>
        <dbReference type="ARBA" id="ARBA00023187"/>
    </source>
</evidence>
<comment type="similarity">
    <text evidence="3 9">Belongs to the snRNP core protein family.</text>
</comment>
<dbReference type="Pfam" id="PF01423">
    <property type="entry name" value="LSM"/>
    <property type="match status" value="1"/>
</dbReference>
<dbReference type="InterPro" id="IPR034099">
    <property type="entry name" value="SmD3"/>
</dbReference>
<dbReference type="GO" id="GO:0005829">
    <property type="term" value="C:cytosol"/>
    <property type="evidence" value="ECO:0007669"/>
    <property type="project" value="UniProtKB-SubCell"/>
</dbReference>
<dbReference type="Gene3D" id="2.30.30.100">
    <property type="match status" value="1"/>
</dbReference>
<organism evidence="11 12">
    <name type="scientific">Guillardia theta</name>
    <name type="common">Cryptophyte</name>
    <name type="synonym">Cryptomonas phi</name>
    <dbReference type="NCBI Taxonomy" id="55529"/>
    <lineage>
        <taxon>Eukaryota</taxon>
        <taxon>Cryptophyceae</taxon>
        <taxon>Pyrenomonadales</taxon>
        <taxon>Geminigeraceae</taxon>
        <taxon>Guillardia</taxon>
    </lineage>
</organism>
<dbReference type="GO" id="GO:0003723">
    <property type="term" value="F:RNA binding"/>
    <property type="evidence" value="ECO:0007669"/>
    <property type="project" value="InterPro"/>
</dbReference>
<dbReference type="AlphaFoldDB" id="Q9AW42"/>
<keyword evidence="8 9" id="KW-0687">Ribonucleoprotein</keyword>
<evidence type="ECO:0000256" key="5">
    <source>
        <dbReference type="ARBA" id="ARBA00022664"/>
    </source>
</evidence>
<dbReference type="InterPro" id="IPR027141">
    <property type="entry name" value="LSm4/Sm_D1/D3"/>
</dbReference>
<gene>
    <name evidence="11" type="primary">snrpD3</name>
</gene>
<keyword evidence="4" id="KW-0963">Cytoplasm</keyword>
<keyword evidence="5 9" id="KW-0507">mRNA processing</keyword>
<sequence>MSEFSIDSILRESKPYVITIECKNGFIYRGKLIHIEENMNCILKEAFVIKKKKVQKLTLVFLRGSNISMFIIPDILIHF</sequence>
<feature type="domain" description="Sm" evidence="10">
    <location>
        <begin position="5"/>
        <end position="76"/>
    </location>
</feature>
<dbReference type="EMBL" id="AJ010592">
    <property type="protein sequence ID" value="CAC27028.1"/>
    <property type="molecule type" value="Genomic_DNA"/>
</dbReference>
<keyword evidence="7 9" id="KW-0539">Nucleus</keyword>
<evidence type="ECO:0000313" key="11">
    <source>
        <dbReference type="EMBL" id="CAC27028.1"/>
    </source>
</evidence>
<evidence type="ECO:0000313" key="12">
    <source>
        <dbReference type="Proteomes" id="UP000242167"/>
    </source>
</evidence>
<evidence type="ECO:0000256" key="9">
    <source>
        <dbReference type="RuleBase" id="RU365050"/>
    </source>
</evidence>
<dbReference type="GO" id="GO:0000428">
    <property type="term" value="C:DNA-directed RNA polymerase complex"/>
    <property type="evidence" value="ECO:0007669"/>
    <property type="project" value="UniProtKB-KW"/>
</dbReference>
<keyword evidence="6 9" id="KW-0508">mRNA splicing</keyword>
<dbReference type="PROSITE" id="PS52002">
    <property type="entry name" value="SM"/>
    <property type="match status" value="1"/>
</dbReference>
<dbReference type="GO" id="GO:0000387">
    <property type="term" value="P:spliceosomal snRNP assembly"/>
    <property type="evidence" value="ECO:0007669"/>
    <property type="project" value="UniProtKB-UniRule"/>
</dbReference>
<evidence type="ECO:0000256" key="3">
    <source>
        <dbReference type="ARBA" id="ARBA00008146"/>
    </source>
</evidence>
<evidence type="ECO:0000259" key="10">
    <source>
        <dbReference type="PROSITE" id="PS52002"/>
    </source>
</evidence>
<dbReference type="GeneID" id="857527"/>
<evidence type="ECO:0000256" key="4">
    <source>
        <dbReference type="ARBA" id="ARBA00022490"/>
    </source>
</evidence>
<protein>
    <recommendedName>
        <fullName evidence="9">Small nuclear ribonucleoprotein Sm D3</fullName>
        <shortName evidence="9">Sm-D3</shortName>
    </recommendedName>
    <alternativeName>
        <fullName evidence="9">snRNP core protein D3</fullName>
    </alternativeName>
</protein>
<evidence type="ECO:0000256" key="2">
    <source>
        <dbReference type="ARBA" id="ARBA00004514"/>
    </source>
</evidence>